<keyword evidence="2" id="KW-1185">Reference proteome</keyword>
<dbReference type="RefSeq" id="WP_344931596.1">
    <property type="nucleotide sequence ID" value="NZ_BAABDM010000001.1"/>
</dbReference>
<accession>A0ABP7W610</accession>
<dbReference type="InterPro" id="IPR050792">
    <property type="entry name" value="ADP-ribosylglycohydrolase"/>
</dbReference>
<dbReference type="PANTHER" id="PTHR16222:SF12">
    <property type="entry name" value="ADP-RIBOSYLGLYCOHYDROLASE-RELATED"/>
    <property type="match status" value="1"/>
</dbReference>
<protein>
    <recommendedName>
        <fullName evidence="3">ADP-ribosylglycohydrolase</fullName>
    </recommendedName>
</protein>
<organism evidence="1 2">
    <name type="scientific">Zhongshania borealis</name>
    <dbReference type="NCBI Taxonomy" id="889488"/>
    <lineage>
        <taxon>Bacteria</taxon>
        <taxon>Pseudomonadati</taxon>
        <taxon>Pseudomonadota</taxon>
        <taxon>Gammaproteobacteria</taxon>
        <taxon>Cellvibrionales</taxon>
        <taxon>Spongiibacteraceae</taxon>
        <taxon>Zhongshania</taxon>
    </lineage>
</organism>
<evidence type="ECO:0000313" key="2">
    <source>
        <dbReference type="Proteomes" id="UP001500392"/>
    </source>
</evidence>
<sequence length="260" mass="27529">MDEQMIELLGGLLAGDLIGSAYEGMAGEGGRQFVISDSRLTDDSVMAMVTARLVLAESSDLTAADFADGYRECITASADKCSGFSPDMLMWATGSVEGGCMEGNGAGVRAAAIALVASTPNDIDRLVDMAVRPTHSIETMGMALILANVISELRLGVPAIEVRTALSVQLPMIDLYEPELFRSQSMDTTLWWTLPAALHIGLTASSYRALFKEVLFIGGDTDSIGAMAGAVGHARWGLRTMPRTVFGYLKGECNGPFACS</sequence>
<dbReference type="PANTHER" id="PTHR16222">
    <property type="entry name" value="ADP-RIBOSYLGLYCOHYDROLASE"/>
    <property type="match status" value="1"/>
</dbReference>
<reference evidence="2" key="1">
    <citation type="journal article" date="2019" name="Int. J. Syst. Evol. Microbiol.">
        <title>The Global Catalogue of Microorganisms (GCM) 10K type strain sequencing project: providing services to taxonomists for standard genome sequencing and annotation.</title>
        <authorList>
            <consortium name="The Broad Institute Genomics Platform"/>
            <consortium name="The Broad Institute Genome Sequencing Center for Infectious Disease"/>
            <person name="Wu L."/>
            <person name="Ma J."/>
        </authorList>
    </citation>
    <scope>NUCLEOTIDE SEQUENCE [LARGE SCALE GENOMIC DNA]</scope>
    <source>
        <strain evidence="2">JCM 17304</strain>
    </source>
</reference>
<gene>
    <name evidence="1" type="ORF">GCM10022414_00450</name>
</gene>
<name>A0ABP7W610_9GAMM</name>
<proteinExistence type="predicted"/>
<dbReference type="Gene3D" id="1.10.4080.10">
    <property type="entry name" value="ADP-ribosylation/Crystallin J1"/>
    <property type="match status" value="1"/>
</dbReference>
<dbReference type="InterPro" id="IPR005502">
    <property type="entry name" value="Ribosyl_crysJ1"/>
</dbReference>
<dbReference type="Proteomes" id="UP001500392">
    <property type="component" value="Unassembled WGS sequence"/>
</dbReference>
<evidence type="ECO:0008006" key="3">
    <source>
        <dbReference type="Google" id="ProtNLM"/>
    </source>
</evidence>
<evidence type="ECO:0000313" key="1">
    <source>
        <dbReference type="EMBL" id="GAA4081982.1"/>
    </source>
</evidence>
<dbReference type="Pfam" id="PF03747">
    <property type="entry name" value="ADP_ribosyl_GH"/>
    <property type="match status" value="1"/>
</dbReference>
<dbReference type="InterPro" id="IPR036705">
    <property type="entry name" value="Ribosyl_crysJ1_sf"/>
</dbReference>
<dbReference type="EMBL" id="BAABDM010000001">
    <property type="protein sequence ID" value="GAA4081982.1"/>
    <property type="molecule type" value="Genomic_DNA"/>
</dbReference>
<comment type="caution">
    <text evidence="1">The sequence shown here is derived from an EMBL/GenBank/DDBJ whole genome shotgun (WGS) entry which is preliminary data.</text>
</comment>
<dbReference type="SUPFAM" id="SSF101478">
    <property type="entry name" value="ADP-ribosylglycohydrolase"/>
    <property type="match status" value="1"/>
</dbReference>